<dbReference type="EMBL" id="AP006500">
    <property type="protein sequence ID" value="BAM82617.1"/>
    <property type="molecule type" value="Genomic_DNA"/>
</dbReference>
<dbReference type="HOGENOM" id="CLU_1828068_0_0_1"/>
<dbReference type="OrthoDB" id="535916at2759"/>
<dbReference type="KEGG" id="cme:CYME_CMR442C"/>
<dbReference type="Proteomes" id="UP000007014">
    <property type="component" value="Chromosome 18"/>
</dbReference>
<gene>
    <name evidence="1" type="ORF">CYME_CMR442C</name>
</gene>
<dbReference type="GeneID" id="16997078"/>
<sequence length="141" mass="15859">MENLLRRAKLWNVPEGDEWRLETCPTCNGKGLIICPCCHGRGKCLSLVLFVNMDTPCLLCFGNPEVTCGNCEGNGKFVVTPDGRYWCKPPKYRRKPPPGVSSWNLFANIRFPTQELPPEVANAIRGLKFDVFGQVIKRTSE</sequence>
<evidence type="ECO:0000313" key="1">
    <source>
        <dbReference type="EMBL" id="BAM82617.1"/>
    </source>
</evidence>
<dbReference type="RefSeq" id="XP_005538653.1">
    <property type="nucleotide sequence ID" value="XM_005538596.1"/>
</dbReference>
<reference evidence="1 2" key="1">
    <citation type="journal article" date="2004" name="Nature">
        <title>Genome sequence of the ultrasmall unicellular red alga Cyanidioschyzon merolae 10D.</title>
        <authorList>
            <person name="Matsuzaki M."/>
            <person name="Misumi O."/>
            <person name="Shin-i T."/>
            <person name="Maruyama S."/>
            <person name="Takahara M."/>
            <person name="Miyagishima S."/>
            <person name="Mori T."/>
            <person name="Nishida K."/>
            <person name="Yagisawa F."/>
            <person name="Nishida K."/>
            <person name="Yoshida Y."/>
            <person name="Nishimura Y."/>
            <person name="Nakao S."/>
            <person name="Kobayashi T."/>
            <person name="Momoyama Y."/>
            <person name="Higashiyama T."/>
            <person name="Minoda A."/>
            <person name="Sano M."/>
            <person name="Nomoto H."/>
            <person name="Oishi K."/>
            <person name="Hayashi H."/>
            <person name="Ohta F."/>
            <person name="Nishizaka S."/>
            <person name="Haga S."/>
            <person name="Miura S."/>
            <person name="Morishita T."/>
            <person name="Kabeya Y."/>
            <person name="Terasawa K."/>
            <person name="Suzuki Y."/>
            <person name="Ishii Y."/>
            <person name="Asakawa S."/>
            <person name="Takano H."/>
            <person name="Ohta N."/>
            <person name="Kuroiwa H."/>
            <person name="Tanaka K."/>
            <person name="Shimizu N."/>
            <person name="Sugano S."/>
            <person name="Sato N."/>
            <person name="Nozaki H."/>
            <person name="Ogasawara N."/>
            <person name="Kohara Y."/>
            <person name="Kuroiwa T."/>
        </authorList>
    </citation>
    <scope>NUCLEOTIDE SEQUENCE [LARGE SCALE GENOMIC DNA]</scope>
    <source>
        <strain evidence="1 2">10D</strain>
    </source>
</reference>
<dbReference type="SUPFAM" id="SSF57938">
    <property type="entry name" value="DnaJ/Hsp40 cysteine-rich domain"/>
    <property type="match status" value="1"/>
</dbReference>
<dbReference type="AlphaFoldDB" id="M1VH57"/>
<dbReference type="Gramene" id="CMR442CT">
    <property type="protein sequence ID" value="CMR442CT"/>
    <property type="gene ID" value="CMR442C"/>
</dbReference>
<organism evidence="1 2">
    <name type="scientific">Cyanidioschyzon merolae (strain NIES-3377 / 10D)</name>
    <name type="common">Unicellular red alga</name>
    <dbReference type="NCBI Taxonomy" id="280699"/>
    <lineage>
        <taxon>Eukaryota</taxon>
        <taxon>Rhodophyta</taxon>
        <taxon>Bangiophyceae</taxon>
        <taxon>Cyanidiales</taxon>
        <taxon>Cyanidiaceae</taxon>
        <taxon>Cyanidioschyzon</taxon>
    </lineage>
</organism>
<name>M1VH57_CYAM1</name>
<reference evidence="1 2" key="2">
    <citation type="journal article" date="2007" name="BMC Biol.">
        <title>A 100%-complete sequence reveals unusually simple genomic features in the hot-spring red alga Cyanidioschyzon merolae.</title>
        <authorList>
            <person name="Nozaki H."/>
            <person name="Takano H."/>
            <person name="Misumi O."/>
            <person name="Terasawa K."/>
            <person name="Matsuzaki M."/>
            <person name="Maruyama S."/>
            <person name="Nishida K."/>
            <person name="Yagisawa F."/>
            <person name="Yoshida Y."/>
            <person name="Fujiwara T."/>
            <person name="Takio S."/>
            <person name="Tamura K."/>
            <person name="Chung S.J."/>
            <person name="Nakamura S."/>
            <person name="Kuroiwa H."/>
            <person name="Tanaka K."/>
            <person name="Sato N."/>
            <person name="Kuroiwa T."/>
        </authorList>
    </citation>
    <scope>NUCLEOTIDE SEQUENCE [LARGE SCALE GENOMIC DNA]</scope>
    <source>
        <strain evidence="1 2">10D</strain>
    </source>
</reference>
<keyword evidence="2" id="KW-1185">Reference proteome</keyword>
<evidence type="ECO:0000313" key="2">
    <source>
        <dbReference type="Proteomes" id="UP000007014"/>
    </source>
</evidence>
<accession>M1VH57</accession>
<proteinExistence type="predicted"/>
<dbReference type="InterPro" id="IPR036410">
    <property type="entry name" value="HSP_DnaJ_Cys-rich_dom_sf"/>
</dbReference>
<protein>
    <submittedName>
        <fullName evidence="1">Uncharacterized protein</fullName>
    </submittedName>
</protein>